<evidence type="ECO:0000313" key="2">
    <source>
        <dbReference type="EMBL" id="KAI3900093.1"/>
    </source>
</evidence>
<dbReference type="PANTHER" id="PTHR31111:SF125">
    <property type="entry name" value="F-BOX PROTEIN CPR30-LIKE"/>
    <property type="match status" value="1"/>
</dbReference>
<name>A0AAD4SD31_9MAGN</name>
<dbReference type="PANTHER" id="PTHR31111">
    <property type="entry name" value="BNAA05G37150D PROTEIN-RELATED"/>
    <property type="match status" value="1"/>
</dbReference>
<keyword evidence="3" id="KW-1185">Reference proteome</keyword>
<dbReference type="EMBL" id="JAJJMB010011750">
    <property type="protein sequence ID" value="KAI3900093.1"/>
    <property type="molecule type" value="Genomic_DNA"/>
</dbReference>
<sequence>MQQKRSCSGEIPQQVGIVRDILSRLLVKSLMRFKCVSKDWHCIIQEDKYFADLFHTRSKLRPCLFVAVKLPWKLADCLRGKPTSYVGNIRRICVGEPEELQLRGNHNERYTDTSWDFGVRIYNLATRELTPWLETTFKTK</sequence>
<feature type="non-terminal residue" evidence="2">
    <location>
        <position position="1"/>
    </location>
</feature>
<evidence type="ECO:0000259" key="1">
    <source>
        <dbReference type="Pfam" id="PF00646"/>
    </source>
</evidence>
<feature type="domain" description="F-box" evidence="1">
    <location>
        <begin position="17"/>
        <end position="48"/>
    </location>
</feature>
<comment type="caution">
    <text evidence="2">The sequence shown here is derived from an EMBL/GenBank/DDBJ whole genome shotgun (WGS) entry which is preliminary data.</text>
</comment>
<dbReference type="InterPro" id="IPR001810">
    <property type="entry name" value="F-box_dom"/>
</dbReference>
<dbReference type="SUPFAM" id="SSF81383">
    <property type="entry name" value="F-box domain"/>
    <property type="match status" value="1"/>
</dbReference>
<dbReference type="InterPro" id="IPR036047">
    <property type="entry name" value="F-box-like_dom_sf"/>
</dbReference>
<proteinExistence type="predicted"/>
<dbReference type="Gene3D" id="1.20.1280.50">
    <property type="match status" value="1"/>
</dbReference>
<gene>
    <name evidence="2" type="ORF">MKW98_000993</name>
</gene>
<organism evidence="2 3">
    <name type="scientific">Papaver atlanticum</name>
    <dbReference type="NCBI Taxonomy" id="357466"/>
    <lineage>
        <taxon>Eukaryota</taxon>
        <taxon>Viridiplantae</taxon>
        <taxon>Streptophyta</taxon>
        <taxon>Embryophyta</taxon>
        <taxon>Tracheophyta</taxon>
        <taxon>Spermatophyta</taxon>
        <taxon>Magnoliopsida</taxon>
        <taxon>Ranunculales</taxon>
        <taxon>Papaveraceae</taxon>
        <taxon>Papaveroideae</taxon>
        <taxon>Papaver</taxon>
    </lineage>
</organism>
<dbReference type="AlphaFoldDB" id="A0AAD4SD31"/>
<protein>
    <recommendedName>
        <fullName evidence="1">F-box domain-containing protein</fullName>
    </recommendedName>
</protein>
<accession>A0AAD4SD31</accession>
<evidence type="ECO:0000313" key="3">
    <source>
        <dbReference type="Proteomes" id="UP001202328"/>
    </source>
</evidence>
<reference evidence="2" key="1">
    <citation type="submission" date="2022-04" db="EMBL/GenBank/DDBJ databases">
        <title>A functionally conserved STORR gene fusion in Papaver species that diverged 16.8 million years ago.</title>
        <authorList>
            <person name="Catania T."/>
        </authorList>
    </citation>
    <scope>NUCLEOTIDE SEQUENCE</scope>
    <source>
        <strain evidence="2">S-188037</strain>
    </source>
</reference>
<dbReference type="Proteomes" id="UP001202328">
    <property type="component" value="Unassembled WGS sequence"/>
</dbReference>
<dbReference type="Pfam" id="PF00646">
    <property type="entry name" value="F-box"/>
    <property type="match status" value="1"/>
</dbReference>